<evidence type="ECO:0000256" key="9">
    <source>
        <dbReference type="ARBA" id="ARBA00022842"/>
    </source>
</evidence>
<keyword evidence="15" id="KW-1185">Reference proteome</keyword>
<dbReference type="RefSeq" id="WP_147803743.1">
    <property type="nucleotide sequence ID" value="NZ_CP144914.1"/>
</dbReference>
<accession>A0A5C7FE47</accession>
<dbReference type="EMBL" id="CP144914">
    <property type="protein sequence ID" value="WWD79592.1"/>
    <property type="molecule type" value="Genomic_DNA"/>
</dbReference>
<comment type="activity regulation">
    <text evidence="12">Activated by a monovalent cation that binds near, but not in, the active site. The most likely occupant of the site in vivo is potassium. Ion binding induces a conformational change that may alter substrate affinity.</text>
</comment>
<feature type="binding site" evidence="12">
    <location>
        <begin position="220"/>
        <end position="225"/>
    </location>
    <ligand>
        <name>ATP</name>
        <dbReference type="ChEBI" id="CHEBI:30616"/>
    </ligand>
</feature>
<feature type="domain" description="Carbohydrate kinase PfkB" evidence="13">
    <location>
        <begin position="1"/>
        <end position="290"/>
    </location>
</feature>
<keyword evidence="5 12" id="KW-0479">Metal-binding</keyword>
<proteinExistence type="inferred from homology"/>
<evidence type="ECO:0000256" key="6">
    <source>
        <dbReference type="ARBA" id="ARBA00022741"/>
    </source>
</evidence>
<dbReference type="OrthoDB" id="9775849at2"/>
<evidence type="ECO:0000313" key="15">
    <source>
        <dbReference type="Proteomes" id="UP000321816"/>
    </source>
</evidence>
<dbReference type="InterPro" id="IPR011611">
    <property type="entry name" value="PfkB_dom"/>
</dbReference>
<feature type="binding site" evidence="12">
    <location>
        <position position="282"/>
    </location>
    <ligand>
        <name>K(+)</name>
        <dbReference type="ChEBI" id="CHEBI:29103"/>
    </ligand>
</feature>
<evidence type="ECO:0000256" key="3">
    <source>
        <dbReference type="ARBA" id="ARBA00016943"/>
    </source>
</evidence>
<feature type="binding site" evidence="12">
    <location>
        <position position="246"/>
    </location>
    <ligand>
        <name>K(+)</name>
        <dbReference type="ChEBI" id="CHEBI:29103"/>
    </ligand>
</feature>
<dbReference type="GO" id="GO:0019303">
    <property type="term" value="P:D-ribose catabolic process"/>
    <property type="evidence" value="ECO:0007669"/>
    <property type="project" value="UniProtKB-UniRule"/>
</dbReference>
<comment type="function">
    <text evidence="12">Catalyzes the phosphorylation of ribose at O-5 in a reaction requiring ATP and magnesium. The resulting D-ribose-5-phosphate can then be used either for sythesis of nucleotides, histidine, and tryptophan, or as a component of the pentose phosphate pathway.</text>
</comment>
<name>A0A5C7FE47_9BACI</name>
<feature type="binding site" evidence="12">
    <location>
        <position position="287"/>
    </location>
    <ligand>
        <name>K(+)</name>
        <dbReference type="ChEBI" id="CHEBI:29103"/>
    </ligand>
</feature>
<evidence type="ECO:0000256" key="10">
    <source>
        <dbReference type="ARBA" id="ARBA00022958"/>
    </source>
</evidence>
<keyword evidence="10 12" id="KW-0630">Potassium</keyword>
<reference evidence="14 15" key="1">
    <citation type="submission" date="2024-01" db="EMBL/GenBank/DDBJ databases">
        <title>Complete Genome Sequence of Alkalicoccus halolimnae BZ-SZ-XJ29T, a Moderately Halophilic Bacterium Isolated from a Salt Lake.</title>
        <authorList>
            <person name="Zhao B."/>
        </authorList>
    </citation>
    <scope>NUCLEOTIDE SEQUENCE [LARGE SCALE GENOMIC DNA]</scope>
    <source>
        <strain evidence="14 15">BZ-SZ-XJ29</strain>
    </source>
</reference>
<dbReference type="Pfam" id="PF00294">
    <property type="entry name" value="PfkB"/>
    <property type="match status" value="1"/>
</dbReference>
<comment type="caution">
    <text evidence="12">Lacks conserved residue(s) required for the propagation of feature annotation.</text>
</comment>
<feature type="binding site" evidence="12">
    <location>
        <position position="252"/>
    </location>
    <ligand>
        <name>substrate</name>
    </ligand>
</feature>
<evidence type="ECO:0000256" key="5">
    <source>
        <dbReference type="ARBA" id="ARBA00022723"/>
    </source>
</evidence>
<dbReference type="InterPro" id="IPR011877">
    <property type="entry name" value="Ribokinase"/>
</dbReference>
<comment type="catalytic activity">
    <reaction evidence="12">
        <text>D-ribose + ATP = D-ribose 5-phosphate + ADP + H(+)</text>
        <dbReference type="Rhea" id="RHEA:13697"/>
        <dbReference type="ChEBI" id="CHEBI:15378"/>
        <dbReference type="ChEBI" id="CHEBI:30616"/>
        <dbReference type="ChEBI" id="CHEBI:47013"/>
        <dbReference type="ChEBI" id="CHEBI:78346"/>
        <dbReference type="ChEBI" id="CHEBI:456216"/>
        <dbReference type="EC" id="2.7.1.15"/>
    </reaction>
</comment>
<keyword evidence="9 12" id="KW-0460">Magnesium</keyword>
<feature type="binding site" evidence="12">
    <location>
        <begin position="251"/>
        <end position="252"/>
    </location>
    <ligand>
        <name>ATP</name>
        <dbReference type="ChEBI" id="CHEBI:30616"/>
    </ligand>
</feature>
<evidence type="ECO:0000256" key="11">
    <source>
        <dbReference type="ARBA" id="ARBA00023277"/>
    </source>
</evidence>
<sequence length="301" mass="31645">MPDVLIVGSYITDLTARTAALPKPGETVIGTDFQTGPGGKGGNQAAAAARLGSEVVFVTKIGRDAFGEQAKHHFMKEGIADTYIIETEEAPTGTALIAVDDKGENMIVVTPGACGHLSAGEVEQAEKVFEEAPVLLLQLETGMGAVEKAAELAFRKGAEIILNPAPYRELPDRLLQKVTYLTPNETEAEEMTGVAVTDKDSAEKAAAILLSRGVSTVIITLGRKGCFVMNNYEKFTVSGEPVKAVDTTGAGDAFNGALAHFISTGMELHEACLLANRAAAVSVTRTGTAPAMARLEELKRL</sequence>
<evidence type="ECO:0000256" key="12">
    <source>
        <dbReference type="HAMAP-Rule" id="MF_01987"/>
    </source>
</evidence>
<feature type="binding site" evidence="12">
    <location>
        <position position="248"/>
    </location>
    <ligand>
        <name>K(+)</name>
        <dbReference type="ChEBI" id="CHEBI:29103"/>
    </ligand>
</feature>
<organism evidence="14 15">
    <name type="scientific">Alkalicoccus halolimnae</name>
    <dbReference type="NCBI Taxonomy" id="1667239"/>
    <lineage>
        <taxon>Bacteria</taxon>
        <taxon>Bacillati</taxon>
        <taxon>Bacillota</taxon>
        <taxon>Bacilli</taxon>
        <taxon>Bacillales</taxon>
        <taxon>Bacillaceae</taxon>
        <taxon>Alkalicoccus</taxon>
    </lineage>
</organism>
<dbReference type="KEGG" id="ahal:FTX54_014505"/>
<protein>
    <recommendedName>
        <fullName evidence="3 12">Ribokinase</fullName>
        <shortName evidence="12">RK</shortName>
        <ecNumber evidence="2 12">2.7.1.15</ecNumber>
    </recommendedName>
</protein>
<dbReference type="PANTHER" id="PTHR10584:SF166">
    <property type="entry name" value="RIBOKINASE"/>
    <property type="match status" value="1"/>
</dbReference>
<keyword evidence="8 12" id="KW-0067">ATP-binding</keyword>
<comment type="similarity">
    <text evidence="12">Belongs to the carbohydrate kinase PfkB family. Ribokinase subfamily.</text>
</comment>
<comment type="cofactor">
    <cofactor evidence="12">
        <name>Mg(2+)</name>
        <dbReference type="ChEBI" id="CHEBI:18420"/>
    </cofactor>
    <text evidence="12">Requires a divalent cation, most likely magnesium in vivo, as an electrophilic catalyst to aid phosphoryl group transfer. It is the chelate of the metal and the nucleotide that is the actual substrate.</text>
</comment>
<evidence type="ECO:0000256" key="8">
    <source>
        <dbReference type="ARBA" id="ARBA00022840"/>
    </source>
</evidence>
<comment type="subunit">
    <text evidence="12">Homodimer.</text>
</comment>
<keyword evidence="11 12" id="KW-0119">Carbohydrate metabolism</keyword>
<dbReference type="EC" id="2.7.1.15" evidence="2 12"/>
<dbReference type="GO" id="GO:0046872">
    <property type="term" value="F:metal ion binding"/>
    <property type="evidence" value="ECO:0007669"/>
    <property type="project" value="UniProtKB-KW"/>
</dbReference>
<keyword evidence="6 12" id="KW-0547">Nucleotide-binding</keyword>
<feature type="binding site" evidence="12">
    <location>
        <position position="140"/>
    </location>
    <ligand>
        <name>substrate</name>
    </ligand>
</feature>
<evidence type="ECO:0000256" key="7">
    <source>
        <dbReference type="ARBA" id="ARBA00022777"/>
    </source>
</evidence>
<gene>
    <name evidence="12 14" type="primary">rbsK</name>
    <name evidence="14" type="ORF">FTX54_014505</name>
</gene>
<dbReference type="InterPro" id="IPR002139">
    <property type="entry name" value="Ribo/fructo_kinase"/>
</dbReference>
<dbReference type="InterPro" id="IPR029056">
    <property type="entry name" value="Ribokinase-like"/>
</dbReference>
<feature type="active site" description="Proton acceptor" evidence="12">
    <location>
        <position position="252"/>
    </location>
</feature>
<keyword evidence="7 12" id="KW-0418">Kinase</keyword>
<comment type="subcellular location">
    <subcellularLocation>
        <location evidence="12">Cytoplasm</location>
    </subcellularLocation>
</comment>
<evidence type="ECO:0000256" key="2">
    <source>
        <dbReference type="ARBA" id="ARBA00012035"/>
    </source>
</evidence>
<dbReference type="GO" id="GO:0005829">
    <property type="term" value="C:cytosol"/>
    <property type="evidence" value="ECO:0007669"/>
    <property type="project" value="TreeGrafter"/>
</dbReference>
<keyword evidence="12" id="KW-0963">Cytoplasm</keyword>
<dbReference type="NCBIfam" id="TIGR02152">
    <property type="entry name" value="D_ribokin_bact"/>
    <property type="match status" value="1"/>
</dbReference>
<feature type="binding site" evidence="12">
    <location>
        <position position="184"/>
    </location>
    <ligand>
        <name>ATP</name>
        <dbReference type="ChEBI" id="CHEBI:30616"/>
    </ligand>
</feature>
<dbReference type="PROSITE" id="PS00584">
    <property type="entry name" value="PFKB_KINASES_2"/>
    <property type="match status" value="1"/>
</dbReference>
<dbReference type="InterPro" id="IPR002173">
    <property type="entry name" value="Carboh/pur_kinase_PfkB_CS"/>
</dbReference>
<comment type="similarity">
    <text evidence="1">Belongs to the carbohydrate kinase pfkB family.</text>
</comment>
<dbReference type="PRINTS" id="PR00990">
    <property type="entry name" value="RIBOKINASE"/>
</dbReference>
<feature type="binding site" evidence="12">
    <location>
        <begin position="11"/>
        <end position="13"/>
    </location>
    <ligand>
        <name>substrate</name>
    </ligand>
</feature>
<keyword evidence="4 12" id="KW-0808">Transferase</keyword>
<comment type="pathway">
    <text evidence="12">Carbohydrate metabolism; D-ribose degradation; D-ribose 5-phosphate from beta-D-ribopyranose: step 2/2.</text>
</comment>
<evidence type="ECO:0000256" key="4">
    <source>
        <dbReference type="ARBA" id="ARBA00022679"/>
    </source>
</evidence>
<dbReference type="Proteomes" id="UP000321816">
    <property type="component" value="Chromosome"/>
</dbReference>
<dbReference type="GO" id="GO:0004747">
    <property type="term" value="F:ribokinase activity"/>
    <property type="evidence" value="ECO:0007669"/>
    <property type="project" value="UniProtKB-UniRule"/>
</dbReference>
<dbReference type="Gene3D" id="3.40.1190.20">
    <property type="match status" value="1"/>
</dbReference>
<dbReference type="AlphaFoldDB" id="A0A5C7FE47"/>
<evidence type="ECO:0000259" key="13">
    <source>
        <dbReference type="Pfam" id="PF00294"/>
    </source>
</evidence>
<dbReference type="PANTHER" id="PTHR10584">
    <property type="entry name" value="SUGAR KINASE"/>
    <property type="match status" value="1"/>
</dbReference>
<evidence type="ECO:0000313" key="14">
    <source>
        <dbReference type="EMBL" id="WWD79592.1"/>
    </source>
</evidence>
<dbReference type="GO" id="GO:0005524">
    <property type="term" value="F:ATP binding"/>
    <property type="evidence" value="ECO:0007669"/>
    <property type="project" value="UniProtKB-UniRule"/>
</dbReference>
<feature type="binding site" evidence="12">
    <location>
        <position position="285"/>
    </location>
    <ligand>
        <name>K(+)</name>
        <dbReference type="ChEBI" id="CHEBI:29103"/>
    </ligand>
</feature>
<feature type="binding site" evidence="12">
    <location>
        <begin position="39"/>
        <end position="43"/>
    </location>
    <ligand>
        <name>substrate</name>
    </ligand>
</feature>
<evidence type="ECO:0000256" key="1">
    <source>
        <dbReference type="ARBA" id="ARBA00005380"/>
    </source>
</evidence>
<dbReference type="SUPFAM" id="SSF53613">
    <property type="entry name" value="Ribokinase-like"/>
    <property type="match status" value="1"/>
</dbReference>
<feature type="binding site" evidence="12">
    <location>
        <position position="276"/>
    </location>
    <ligand>
        <name>ATP</name>
        <dbReference type="ChEBI" id="CHEBI:30616"/>
    </ligand>
</feature>
<dbReference type="HAMAP" id="MF_01987">
    <property type="entry name" value="Ribokinase"/>
    <property type="match status" value="1"/>
</dbReference>
<dbReference type="CDD" id="cd01174">
    <property type="entry name" value="ribokinase"/>
    <property type="match status" value="1"/>
</dbReference>